<dbReference type="Pfam" id="PF01261">
    <property type="entry name" value="AP_endonuc_2"/>
    <property type="match status" value="1"/>
</dbReference>
<dbReference type="RefSeq" id="WP_071471972.1">
    <property type="nucleotide sequence ID" value="NZ_MDKE01000011.1"/>
</dbReference>
<feature type="active site" description="Proton donor/acceptor" evidence="3">
    <location>
        <position position="234"/>
    </location>
</feature>
<name>A0A1J4QI91_9GAMM</name>
<gene>
    <name evidence="5" type="ORF">BFR47_00380</name>
</gene>
<dbReference type="OrthoDB" id="9786584at2"/>
<dbReference type="SUPFAM" id="SSF51658">
    <property type="entry name" value="Xylose isomerase-like"/>
    <property type="match status" value="1"/>
</dbReference>
<dbReference type="GO" id="GO:0046487">
    <property type="term" value="P:glyoxylate metabolic process"/>
    <property type="evidence" value="ECO:0007669"/>
    <property type="project" value="TreeGrafter"/>
</dbReference>
<dbReference type="AlphaFoldDB" id="A0A1J4QI91"/>
<comment type="similarity">
    <text evidence="2">Belongs to the hyi family.</text>
</comment>
<feature type="active site" description="Proton donor/acceptor" evidence="3">
    <location>
        <position position="137"/>
    </location>
</feature>
<evidence type="ECO:0000256" key="2">
    <source>
        <dbReference type="PIRNR" id="PIRNR006241"/>
    </source>
</evidence>
<dbReference type="InterPro" id="IPR050417">
    <property type="entry name" value="Sugar_Epim/Isomerase"/>
</dbReference>
<dbReference type="EMBL" id="MDKE01000011">
    <property type="protein sequence ID" value="OIN12197.1"/>
    <property type="molecule type" value="Genomic_DNA"/>
</dbReference>
<evidence type="ECO:0000313" key="6">
    <source>
        <dbReference type="Proteomes" id="UP000243073"/>
    </source>
</evidence>
<proteinExistence type="inferred from homology"/>
<protein>
    <recommendedName>
        <fullName evidence="4">Xylose isomerase-like TIM barrel domain-containing protein</fullName>
    </recommendedName>
</protein>
<evidence type="ECO:0000256" key="1">
    <source>
        <dbReference type="ARBA" id="ARBA00023235"/>
    </source>
</evidence>
<feature type="domain" description="Xylose isomerase-like TIM barrel" evidence="4">
    <location>
        <begin position="21"/>
        <end position="248"/>
    </location>
</feature>
<sequence length="255" mass="28298">MLNFNAHLGFQFNDMPFLARFKAAAEAGYRAVEFPSPYEQDVGELAEQLARHELQLVQFATPLGDSKGLAALTGHKEAFRAGLYDALHYARHLGCRSLHLMSGCEGPNDPTDAYHYLDNIRYAVEFFADQGIQSLIEVIGENSAPGYFMNRFERAEWLFDAIDSPNLALIFDSYHASNSGSDLLALLEAWCPHLGHVQVADAPGRHEPGTGSLDFPALFDLLQRRGYAGWIGCEYHPLDGTNAGLDWLVPYATRC</sequence>
<dbReference type="Gene3D" id="3.20.20.150">
    <property type="entry name" value="Divalent-metal-dependent TIM barrel enzymes"/>
    <property type="match status" value="1"/>
</dbReference>
<dbReference type="PIRSF" id="PIRSF006241">
    <property type="entry name" value="HyI"/>
    <property type="match status" value="1"/>
</dbReference>
<evidence type="ECO:0000313" key="5">
    <source>
        <dbReference type="EMBL" id="OIN12197.1"/>
    </source>
</evidence>
<dbReference type="STRING" id="1414654.BFR47_00380"/>
<dbReference type="InterPro" id="IPR036237">
    <property type="entry name" value="Xyl_isomerase-like_sf"/>
</dbReference>
<dbReference type="InterPro" id="IPR013022">
    <property type="entry name" value="Xyl_isomerase-like_TIM-brl"/>
</dbReference>
<dbReference type="GO" id="GO:0008903">
    <property type="term" value="F:hydroxypyruvate isomerase activity"/>
    <property type="evidence" value="ECO:0007669"/>
    <property type="project" value="TreeGrafter"/>
</dbReference>
<dbReference type="Proteomes" id="UP000243073">
    <property type="component" value="Unassembled WGS sequence"/>
</dbReference>
<evidence type="ECO:0000256" key="3">
    <source>
        <dbReference type="PIRSR" id="PIRSR006241-50"/>
    </source>
</evidence>
<evidence type="ECO:0000259" key="4">
    <source>
        <dbReference type="Pfam" id="PF01261"/>
    </source>
</evidence>
<dbReference type="PANTHER" id="PTHR43489">
    <property type="entry name" value="ISOMERASE"/>
    <property type="match status" value="1"/>
</dbReference>
<accession>A0A1J4QI91</accession>
<comment type="caution">
    <text evidence="5">The sequence shown here is derived from an EMBL/GenBank/DDBJ whole genome shotgun (WGS) entry which is preliminary data.</text>
</comment>
<keyword evidence="1 2" id="KW-0413">Isomerase</keyword>
<dbReference type="InterPro" id="IPR026040">
    <property type="entry name" value="HyI-like"/>
</dbReference>
<dbReference type="PANTHER" id="PTHR43489:SF6">
    <property type="entry name" value="HYDROXYPYRUVATE ISOMERASE-RELATED"/>
    <property type="match status" value="1"/>
</dbReference>
<organism evidence="5 6">
    <name type="scientific">Oceanisphaera psychrotolerans</name>
    <dbReference type="NCBI Taxonomy" id="1414654"/>
    <lineage>
        <taxon>Bacteria</taxon>
        <taxon>Pseudomonadati</taxon>
        <taxon>Pseudomonadota</taxon>
        <taxon>Gammaproteobacteria</taxon>
        <taxon>Aeromonadales</taxon>
        <taxon>Aeromonadaceae</taxon>
        <taxon>Oceanisphaera</taxon>
    </lineage>
</organism>
<keyword evidence="6" id="KW-1185">Reference proteome</keyword>
<reference evidence="5 6" key="1">
    <citation type="submission" date="2016-07" db="EMBL/GenBank/DDBJ databases">
        <title>Draft Genome Sequence of Oceanisphaera psychrotolerans, isolated from coastal sediment samples.</title>
        <authorList>
            <person name="Zhuo S."/>
            <person name="Ruan Z."/>
        </authorList>
    </citation>
    <scope>NUCLEOTIDE SEQUENCE [LARGE SCALE GENOMIC DNA]</scope>
    <source>
        <strain evidence="5 6">LAM-WHM-ZC</strain>
    </source>
</reference>